<gene>
    <name evidence="1" type="ORF">ANN_07111</name>
</gene>
<evidence type="ECO:0000313" key="1">
    <source>
        <dbReference type="EMBL" id="KAJ4445306.1"/>
    </source>
</evidence>
<evidence type="ECO:0000313" key="2">
    <source>
        <dbReference type="Proteomes" id="UP001148838"/>
    </source>
</evidence>
<dbReference type="EMBL" id="JAJSOF020000011">
    <property type="protein sequence ID" value="KAJ4445306.1"/>
    <property type="molecule type" value="Genomic_DNA"/>
</dbReference>
<proteinExistence type="predicted"/>
<reference evidence="1 2" key="1">
    <citation type="journal article" date="2022" name="Allergy">
        <title>Genome assembly and annotation of Periplaneta americana reveal a comprehensive cockroach allergen profile.</title>
        <authorList>
            <person name="Wang L."/>
            <person name="Xiong Q."/>
            <person name="Saelim N."/>
            <person name="Wang L."/>
            <person name="Nong W."/>
            <person name="Wan A.T."/>
            <person name="Shi M."/>
            <person name="Liu X."/>
            <person name="Cao Q."/>
            <person name="Hui J.H.L."/>
            <person name="Sookrung N."/>
            <person name="Leung T.F."/>
            <person name="Tungtrongchitr A."/>
            <person name="Tsui S.K.W."/>
        </authorList>
    </citation>
    <scope>NUCLEOTIDE SEQUENCE [LARGE SCALE GENOMIC DNA]</scope>
    <source>
        <strain evidence="1">PWHHKU_190912</strain>
    </source>
</reference>
<accession>A0ABQ8TH94</accession>
<organism evidence="1 2">
    <name type="scientific">Periplaneta americana</name>
    <name type="common">American cockroach</name>
    <name type="synonym">Blatta americana</name>
    <dbReference type="NCBI Taxonomy" id="6978"/>
    <lineage>
        <taxon>Eukaryota</taxon>
        <taxon>Metazoa</taxon>
        <taxon>Ecdysozoa</taxon>
        <taxon>Arthropoda</taxon>
        <taxon>Hexapoda</taxon>
        <taxon>Insecta</taxon>
        <taxon>Pterygota</taxon>
        <taxon>Neoptera</taxon>
        <taxon>Polyneoptera</taxon>
        <taxon>Dictyoptera</taxon>
        <taxon>Blattodea</taxon>
        <taxon>Blattoidea</taxon>
        <taxon>Blattidae</taxon>
        <taxon>Blattinae</taxon>
        <taxon>Periplaneta</taxon>
    </lineage>
</organism>
<dbReference type="Proteomes" id="UP001148838">
    <property type="component" value="Unassembled WGS sequence"/>
</dbReference>
<protein>
    <submittedName>
        <fullName evidence="1">Uncharacterized protein</fullName>
    </submittedName>
</protein>
<name>A0ABQ8TH94_PERAM</name>
<comment type="caution">
    <text evidence="1">The sequence shown here is derived from an EMBL/GenBank/DDBJ whole genome shotgun (WGS) entry which is preliminary data.</text>
</comment>
<keyword evidence="2" id="KW-1185">Reference proteome</keyword>
<sequence>MGLFVSGALAEDRVEIHSQLIFLFYCVILRRCINISGYLASERNEGDNAGEMSPGSSTESYPAFARIGLRENPGKKPQPGVSTFRKRSSLLPLISYFLLVEYGIILGRVTRRLTKSNSADREAPLQCVALSVRRASIDWQSLSFHLSGPIFKAMLIYAWYASKLINEREVFVNVKDICFAAEVRKNVCDCGKPSFICCAWCRKYYHRIPVVEGGSKRCFRFLIVDPKFRSGILHYLKSSEDPVLFSGFLLRCEDGSKAIVLSDIYRCSVVRLRN</sequence>